<feature type="coiled-coil region" evidence="4">
    <location>
        <begin position="1285"/>
        <end position="1335"/>
    </location>
</feature>
<dbReference type="STRING" id="743788.S8DWI0"/>
<protein>
    <submittedName>
        <fullName evidence="9">Uncharacterized protein</fullName>
    </submittedName>
</protein>
<dbReference type="Proteomes" id="UP000015241">
    <property type="component" value="Unassembled WGS sequence"/>
</dbReference>
<feature type="coiled-coil region" evidence="4">
    <location>
        <begin position="1796"/>
        <end position="1823"/>
    </location>
</feature>
<dbReference type="OrthoDB" id="343070at2759"/>
<comment type="subcellular location">
    <subcellularLocation>
        <location evidence="1">Nucleus</location>
    </subcellularLocation>
</comment>
<dbReference type="EMBL" id="KE504175">
    <property type="protein sequence ID" value="EPS97486.1"/>
    <property type="molecule type" value="Genomic_DNA"/>
</dbReference>
<feature type="domain" description="Nucleoprotein TPR/MPL1" evidence="7">
    <location>
        <begin position="226"/>
        <end position="300"/>
    </location>
</feature>
<organism evidence="9 10">
    <name type="scientific">Fomitopsis schrenkii</name>
    <name type="common">Brown rot fungus</name>
    <dbReference type="NCBI Taxonomy" id="2126942"/>
    <lineage>
        <taxon>Eukaryota</taxon>
        <taxon>Fungi</taxon>
        <taxon>Dikarya</taxon>
        <taxon>Basidiomycota</taxon>
        <taxon>Agaricomycotina</taxon>
        <taxon>Agaricomycetes</taxon>
        <taxon>Polyporales</taxon>
        <taxon>Fomitopsis</taxon>
    </lineage>
</organism>
<proteinExistence type="predicted"/>
<feature type="coiled-coil region" evidence="4">
    <location>
        <begin position="881"/>
        <end position="930"/>
    </location>
</feature>
<dbReference type="GO" id="GO:0005643">
    <property type="term" value="C:nuclear pore"/>
    <property type="evidence" value="ECO:0007669"/>
    <property type="project" value="TreeGrafter"/>
</dbReference>
<evidence type="ECO:0000259" key="8">
    <source>
        <dbReference type="Pfam" id="PF25785"/>
    </source>
</evidence>
<feature type="coiled-coil region" evidence="4">
    <location>
        <begin position="500"/>
        <end position="579"/>
    </location>
</feature>
<feature type="region of interest" description="Disordered" evidence="5">
    <location>
        <begin position="1189"/>
        <end position="1210"/>
    </location>
</feature>
<evidence type="ECO:0000256" key="1">
    <source>
        <dbReference type="ARBA" id="ARBA00004123"/>
    </source>
</evidence>
<feature type="coiled-coil region" evidence="4">
    <location>
        <begin position="963"/>
        <end position="1036"/>
    </location>
</feature>
<dbReference type="PANTHER" id="PTHR18898">
    <property type="entry name" value="NUCLEOPROTEIN TPR-RELATED"/>
    <property type="match status" value="1"/>
</dbReference>
<dbReference type="PANTHER" id="PTHR18898:SF2">
    <property type="entry name" value="NUCLEOPROTEIN TPR"/>
    <property type="match status" value="1"/>
</dbReference>
<dbReference type="InParanoid" id="S8DWI0"/>
<feature type="coiled-coil region" evidence="4">
    <location>
        <begin position="1366"/>
        <end position="1597"/>
    </location>
</feature>
<dbReference type="HOGENOM" id="CLU_001937_0_0_1"/>
<evidence type="ECO:0000256" key="5">
    <source>
        <dbReference type="SAM" id="MobiDB-lite"/>
    </source>
</evidence>
<feature type="coiled-coil region" evidence="4">
    <location>
        <begin position="734"/>
        <end position="800"/>
    </location>
</feature>
<dbReference type="InterPro" id="IPR012929">
    <property type="entry name" value="Nucleoprot-TPR/MLP1-2_dom"/>
</dbReference>
<dbReference type="GO" id="GO:0017056">
    <property type="term" value="F:structural constituent of nuclear pore"/>
    <property type="evidence" value="ECO:0007669"/>
    <property type="project" value="TreeGrafter"/>
</dbReference>
<dbReference type="GO" id="GO:0006606">
    <property type="term" value="P:protein import into nucleus"/>
    <property type="evidence" value="ECO:0007669"/>
    <property type="project" value="InterPro"/>
</dbReference>
<feature type="region of interest" description="Disordered" evidence="5">
    <location>
        <begin position="1"/>
        <end position="38"/>
    </location>
</feature>
<feature type="compositionally biased region" description="Low complexity" evidence="5">
    <location>
        <begin position="421"/>
        <end position="433"/>
    </location>
</feature>
<feature type="region of interest" description="Disordered" evidence="5">
    <location>
        <begin position="1129"/>
        <end position="1163"/>
    </location>
</feature>
<feature type="region of interest" description="Disordered" evidence="5">
    <location>
        <begin position="1598"/>
        <end position="1627"/>
    </location>
</feature>
<keyword evidence="3" id="KW-0539">Nucleus</keyword>
<feature type="compositionally biased region" description="Basic and acidic residues" evidence="5">
    <location>
        <begin position="1137"/>
        <end position="1163"/>
    </location>
</feature>
<keyword evidence="2 4" id="KW-0175">Coiled coil</keyword>
<dbReference type="Pfam" id="PF25481">
    <property type="entry name" value="Nucleoprot-TPR"/>
    <property type="match status" value="1"/>
</dbReference>
<gene>
    <name evidence="9" type="ORF">FOMPIDRAFT_148537</name>
</gene>
<feature type="compositionally biased region" description="Polar residues" evidence="5">
    <location>
        <begin position="1922"/>
        <end position="1935"/>
    </location>
</feature>
<feature type="coiled-coil region" evidence="4">
    <location>
        <begin position="366"/>
        <end position="407"/>
    </location>
</feature>
<feature type="compositionally biased region" description="Basic and acidic residues" evidence="5">
    <location>
        <begin position="1974"/>
        <end position="1983"/>
    </location>
</feature>
<feature type="domain" description="Nucleoprotein TPR/MLP1-2" evidence="6">
    <location>
        <begin position="1124"/>
        <end position="1248"/>
    </location>
</feature>
<name>S8DWI0_FOMSC</name>
<evidence type="ECO:0000313" key="9">
    <source>
        <dbReference type="EMBL" id="EPS97486.1"/>
    </source>
</evidence>
<evidence type="ECO:0000259" key="6">
    <source>
        <dbReference type="Pfam" id="PF07926"/>
    </source>
</evidence>
<evidence type="ECO:0000256" key="4">
    <source>
        <dbReference type="SAM" id="Coils"/>
    </source>
</evidence>
<feature type="region of interest" description="Disordered" evidence="5">
    <location>
        <begin position="1251"/>
        <end position="1274"/>
    </location>
</feature>
<evidence type="ECO:0000313" key="10">
    <source>
        <dbReference type="Proteomes" id="UP000015241"/>
    </source>
</evidence>
<feature type="region of interest" description="Disordered" evidence="5">
    <location>
        <begin position="1836"/>
        <end position="1874"/>
    </location>
</feature>
<dbReference type="FunCoup" id="S8DWI0">
    <property type="interactions" value="182"/>
</dbReference>
<keyword evidence="10" id="KW-1185">Reference proteome</keyword>
<feature type="coiled-coil region" evidence="4">
    <location>
        <begin position="77"/>
        <end position="227"/>
    </location>
</feature>
<accession>S8DWI0</accession>
<dbReference type="InterPro" id="IPR057577">
    <property type="entry name" value="Nucleoprot-TPR/MLP1_dom"/>
</dbReference>
<feature type="compositionally biased region" description="Polar residues" evidence="5">
    <location>
        <begin position="1193"/>
        <end position="1202"/>
    </location>
</feature>
<dbReference type="Pfam" id="PF07926">
    <property type="entry name" value="TPR_MLP1_2"/>
    <property type="match status" value="1"/>
</dbReference>
<sequence>MMKTRRKSKAAAAAAAAASQGHSTRENSPAPAPATHDATITVAIPDDIDTSVLSNLLPDLDLQSPSADAIVALYRLVAAQTSDSDATQRELEEARAEIERKNVELEQALQDKESSTTELETTLDSVRKELEQVKREKDELATSRATLQGQITTLSTTTTSSSAEVDTLKHRIEDTEREKRDLVTVVSRLKEDGAQREEEIQTLRTNLKQARQEHQALESQLRELRSAETATRFKVDSLSQQLQLSQEHAERMSSDLNAKVEEFANYRRTKHAELAQLQGAHDSLAQKAGASESQLKALQAAHAAQTHQLTQALARVQSLQGQLAEQEATFSSEASSLKRLVEMMEAREAQAKAIVEGIEQDYAGISERAGRREAALKDEIEDQRQRAEQAEKRIEELEAVMERLDRGEFPVPSFSADALQGTPRTPARTPGTPSMMMNGTPDFLSQSIMGLSPTVAMASRVQRNGKTFTEVYADYVRLQEDYARKSAEFDNMDRTLSAVLAQIEERAPILSQQRAEYERLQQESGQLASQLSQALAERDTYAQSSEEHAQKLAKSSRENDLLQKQLDDLGRQIRVLLKELGRMQDSSLPSDAELEADENSRPAENIEEVITNHLVLFRSLPQLQEQNQKLLKVVRELGAKMEAEEKDYRETLEREQSEAVREAHEAIKQLQEQLESQSKSSEVTIQAYMKERDSLRALLARQNGGQPLPPIVNGEVNGNIAPVSALIPAPQVPQSELAKELAEVQNQFEAYKNEMGVDSHRLREEASLSQRESNQLRAALAKANAKIEFLDERHRMVQEQALVQERELNSLSKRNQDIYDQYLRIDIECNRVTEELLVATGHLEQMRNECANLRAEKKIWHSIQDRLEEENRVLTVERSHLADLMQNVQKMHNDLERSGENDRRRLENQIQMLENQTQDLRSALASERESLRHANLQKDIDVKALQSRIEKTTEEFAKTREGLVAAETSRKHLEERVEELTRQLHGNEEKLAVYERRGTGVNGVATQHLNEDMTREQQLEAEVADLRSALKVAQVDLATARSHVQQFQEISQANETALATMNATYDEYKSSTEAELARRTSEFNALQAQVQAMQQELAQMTQKNTDLQRTLETERVAWTTDRKTLEDTIIDMSTSERNSENDRVSRESEVKEQEQRARAAEERYSSEVLAHAEALKTINDIKDQLARARTAARENQNASETAQAKLAASEASWRQQKEALDKEIAELNKRCQGLNEQNSLLHQHLESVSSQAARIKQAKDTSAPTASDADDTDAKVSELRSVVAYLRREKEIVELQLELSKQENARLKTQVDHLSHALEDTRKALSEERERAVEAASSEALHAELVERINQLTILRESNATLRTDCEAHAKRARELDTKLKQLSSELDPTREQLHLAQAELEAKNQHIQRLEDESRRWKERNAQLLSKYDRIDPAEVQSLKDEIEHIKAAKEVAENAVKEHEERVNQLNEKLAALETTIRNLRDIGQKNNQKYRASFEQFTATKAQLNGQITQLQTDLQAVTAERDQLKAQPQAAPVDTSSEQELAQQLEALHSEKAALEKTLADERAAHSGDAAPVAALQATIASLSEERDKLLAEKSSWSVPSAVPADSSQPPQQWEAEKNELAKARDEALAQAKIAAEQAQKALEEANNIRFANEKFQARIQDLSKARVADSERAAAQQQAAVDAAVEKLRGELQSAPFSTASDEIVARHAQELRDLESKLTAKFEEEMKAAVEAAASAARAEASAAAPSIGDDQQAVIQQAIAAHEQKLREHHDADIAAAVERGRMEASAKGKIKDQQLVRAQNKLKELEAQILTWKQTGVIKETTPTIAAKPTAGAAATPAASTAHPTASASTSTPTAPGSKTLPRKPTLNVAGQPVQAASAAGAGRGRGVALRGTARGATHTLAIKGTAAGRGAPAQTSTGTAVQSSGVSIMGAASKRAREEGEASSGEDSLAKRLKPADGNGKPVTLRRDRVPPPP</sequence>
<feature type="coiled-coil region" evidence="4">
    <location>
        <begin position="1076"/>
        <end position="1110"/>
    </location>
</feature>
<evidence type="ECO:0000256" key="3">
    <source>
        <dbReference type="ARBA" id="ARBA00023242"/>
    </source>
</evidence>
<evidence type="ECO:0000259" key="7">
    <source>
        <dbReference type="Pfam" id="PF25481"/>
    </source>
</evidence>
<feature type="compositionally biased region" description="Low complexity" evidence="5">
    <location>
        <begin position="1836"/>
        <end position="1868"/>
    </location>
</feature>
<feature type="region of interest" description="Disordered" evidence="5">
    <location>
        <begin position="413"/>
        <end position="434"/>
    </location>
</feature>
<dbReference type="Pfam" id="PF25785">
    <property type="entry name" value="TPR"/>
    <property type="match status" value="1"/>
</dbReference>
<reference evidence="9 10" key="1">
    <citation type="journal article" date="2012" name="Science">
        <title>The Paleozoic origin of enzymatic lignin decomposition reconstructed from 31 fungal genomes.</title>
        <authorList>
            <person name="Floudas D."/>
            <person name="Binder M."/>
            <person name="Riley R."/>
            <person name="Barry K."/>
            <person name="Blanchette R.A."/>
            <person name="Henrissat B."/>
            <person name="Martinez A.T."/>
            <person name="Otillar R."/>
            <person name="Spatafora J.W."/>
            <person name="Yadav J.S."/>
            <person name="Aerts A."/>
            <person name="Benoit I."/>
            <person name="Boyd A."/>
            <person name="Carlson A."/>
            <person name="Copeland A."/>
            <person name="Coutinho P.M."/>
            <person name="de Vries R.P."/>
            <person name="Ferreira P."/>
            <person name="Findley K."/>
            <person name="Foster B."/>
            <person name="Gaskell J."/>
            <person name="Glotzer D."/>
            <person name="Gorecki P."/>
            <person name="Heitman J."/>
            <person name="Hesse C."/>
            <person name="Hori C."/>
            <person name="Igarashi K."/>
            <person name="Jurgens J.A."/>
            <person name="Kallen N."/>
            <person name="Kersten P."/>
            <person name="Kohler A."/>
            <person name="Kuees U."/>
            <person name="Kumar T.K.A."/>
            <person name="Kuo A."/>
            <person name="LaButti K."/>
            <person name="Larrondo L.F."/>
            <person name="Lindquist E."/>
            <person name="Ling A."/>
            <person name="Lombard V."/>
            <person name="Lucas S."/>
            <person name="Lundell T."/>
            <person name="Martin R."/>
            <person name="McLaughlin D.J."/>
            <person name="Morgenstern I."/>
            <person name="Morin E."/>
            <person name="Murat C."/>
            <person name="Nagy L.G."/>
            <person name="Nolan M."/>
            <person name="Ohm R.A."/>
            <person name="Patyshakuliyeva A."/>
            <person name="Rokas A."/>
            <person name="Ruiz-Duenas F.J."/>
            <person name="Sabat G."/>
            <person name="Salamov A."/>
            <person name="Samejima M."/>
            <person name="Schmutz J."/>
            <person name="Slot J.C."/>
            <person name="St John F."/>
            <person name="Stenlid J."/>
            <person name="Sun H."/>
            <person name="Sun S."/>
            <person name="Syed K."/>
            <person name="Tsang A."/>
            <person name="Wiebenga A."/>
            <person name="Young D."/>
            <person name="Pisabarro A."/>
            <person name="Eastwood D.C."/>
            <person name="Martin F."/>
            <person name="Cullen D."/>
            <person name="Grigoriev I.V."/>
            <person name="Hibbett D.S."/>
        </authorList>
    </citation>
    <scope>NUCLEOTIDE SEQUENCE</scope>
    <source>
        <strain evidence="10">FP-58527</strain>
    </source>
</reference>
<feature type="coiled-coil region" evidence="4">
    <location>
        <begin position="620"/>
        <end position="680"/>
    </location>
</feature>
<dbReference type="Gene3D" id="1.10.287.1490">
    <property type="match status" value="2"/>
</dbReference>
<dbReference type="eggNOG" id="KOG4674">
    <property type="taxonomic scope" value="Eukaryota"/>
</dbReference>
<feature type="region of interest" description="Disordered" evidence="5">
    <location>
        <begin position="1913"/>
        <end position="1983"/>
    </location>
</feature>
<dbReference type="InterPro" id="IPR057974">
    <property type="entry name" value="NUA/TPR/MLP1-2-like_dom"/>
</dbReference>
<dbReference type="GO" id="GO:0006406">
    <property type="term" value="P:mRNA export from nucleus"/>
    <property type="evidence" value="ECO:0007669"/>
    <property type="project" value="TreeGrafter"/>
</dbReference>
<feature type="domain" description="NUA/TPR/MLP1-2-like" evidence="8">
    <location>
        <begin position="546"/>
        <end position="646"/>
    </location>
</feature>
<evidence type="ECO:0000256" key="2">
    <source>
        <dbReference type="ARBA" id="ARBA00023054"/>
    </source>
</evidence>